<dbReference type="EMBL" id="LN891112">
    <property type="protein sequence ID" value="CUS08802.1"/>
    <property type="molecule type" value="Genomic_DNA"/>
</dbReference>
<evidence type="ECO:0000313" key="1">
    <source>
        <dbReference type="EMBL" id="CUS08802.1"/>
    </source>
</evidence>
<evidence type="ECO:0000313" key="2">
    <source>
        <dbReference type="Proteomes" id="UP001412239"/>
    </source>
</evidence>
<sequence length="197" mass="21852">MPARKDHQFRSHVSYLTSVPTPQVAYPELAVDPEGSIGGPSSAHTEACLRTGTTLLEIGFEFQCVVAPYGGIGGRVMLRISESSGAGHYRNATLNLSPGRDRVPVSYQQVLEFTPYDIVLWLDQISFFPHFGPVRGARIRNQFVRSNISGAEIVEKGYNIVWCMHHWDRDPGDALCTIVMSLYMDSGIPVPKRCVEL</sequence>
<reference evidence="1" key="1">
    <citation type="submission" date="2015-10" db="EMBL/GenBank/DDBJ databases">
        <authorList>
            <person name="Regsiter A."/>
            <person name="william w."/>
        </authorList>
    </citation>
    <scope>NUCLEOTIDE SEQUENCE</scope>
    <source>
        <strain evidence="1">Montdore</strain>
    </source>
</reference>
<name>A0A292PM98_9PEZI</name>
<proteinExistence type="predicted"/>
<gene>
    <name evidence="1" type="ORF">GSTUAT00007087001</name>
</gene>
<dbReference type="Proteomes" id="UP001412239">
    <property type="component" value="Unassembled WGS sequence"/>
</dbReference>
<dbReference type="AlphaFoldDB" id="A0A292PM98"/>
<organism evidence="1 2">
    <name type="scientific">Tuber aestivum</name>
    <name type="common">summer truffle</name>
    <dbReference type="NCBI Taxonomy" id="59557"/>
    <lineage>
        <taxon>Eukaryota</taxon>
        <taxon>Fungi</taxon>
        <taxon>Dikarya</taxon>
        <taxon>Ascomycota</taxon>
        <taxon>Pezizomycotina</taxon>
        <taxon>Pezizomycetes</taxon>
        <taxon>Pezizales</taxon>
        <taxon>Tuberaceae</taxon>
        <taxon>Tuber</taxon>
    </lineage>
</organism>
<accession>A0A292PM98</accession>
<keyword evidence="2" id="KW-1185">Reference proteome</keyword>
<protein>
    <submittedName>
        <fullName evidence="1">Uncharacterized protein</fullName>
    </submittedName>
</protein>